<proteinExistence type="predicted"/>
<sequence length="233" mass="26789">MFEEMPFILGFLIFSVIFSYLALKYVGPPFAKIIQGLAMVGIVIHEICHLVMCIITRSPIEKVTLIKKVDFKEEQRFEYYGEVLTHADRISFLQAVLIGLAPLLISFWIFFSLLEMLTTIRVDAVVFTVSVLIMISISLSAAPSLSDLSIIPKAFLNDFNYSMYQIFLLLIALLLTFTTLSTFKLHGIHGLYVYLIITGFYVGFKYGFRITSIILHKNRFFGKKISNRSKWYY</sequence>
<keyword evidence="1" id="KW-0472">Membrane</keyword>
<feature type="transmembrane region" description="Helical" evidence="1">
    <location>
        <begin position="33"/>
        <end position="55"/>
    </location>
</feature>
<evidence type="ECO:0000256" key="1">
    <source>
        <dbReference type="SAM" id="Phobius"/>
    </source>
</evidence>
<protein>
    <submittedName>
        <fullName evidence="2">Uncharacterized protein</fullName>
    </submittedName>
</protein>
<organism evidence="2">
    <name type="scientific">marine sediment metagenome</name>
    <dbReference type="NCBI Taxonomy" id="412755"/>
    <lineage>
        <taxon>unclassified sequences</taxon>
        <taxon>metagenomes</taxon>
        <taxon>ecological metagenomes</taxon>
    </lineage>
</organism>
<feature type="transmembrane region" description="Helical" evidence="1">
    <location>
        <begin position="166"/>
        <end position="185"/>
    </location>
</feature>
<comment type="caution">
    <text evidence="2">The sequence shown here is derived from an EMBL/GenBank/DDBJ whole genome shotgun (WGS) entry which is preliminary data.</text>
</comment>
<feature type="transmembrane region" description="Helical" evidence="1">
    <location>
        <begin position="92"/>
        <end position="113"/>
    </location>
</feature>
<feature type="transmembrane region" description="Helical" evidence="1">
    <location>
        <begin position="7"/>
        <end position="27"/>
    </location>
</feature>
<feature type="transmembrane region" description="Helical" evidence="1">
    <location>
        <begin position="125"/>
        <end position="145"/>
    </location>
</feature>
<keyword evidence="1" id="KW-1133">Transmembrane helix</keyword>
<keyword evidence="1" id="KW-0812">Transmembrane</keyword>
<dbReference type="EMBL" id="LAZR01000852">
    <property type="protein sequence ID" value="KKN56220.1"/>
    <property type="molecule type" value="Genomic_DNA"/>
</dbReference>
<accession>A0A0F9RI98</accession>
<feature type="transmembrane region" description="Helical" evidence="1">
    <location>
        <begin position="191"/>
        <end position="208"/>
    </location>
</feature>
<gene>
    <name evidence="2" type="ORF">LCGC14_0574270</name>
</gene>
<reference evidence="2" key="1">
    <citation type="journal article" date="2015" name="Nature">
        <title>Complex archaea that bridge the gap between prokaryotes and eukaryotes.</title>
        <authorList>
            <person name="Spang A."/>
            <person name="Saw J.H."/>
            <person name="Jorgensen S.L."/>
            <person name="Zaremba-Niedzwiedzka K."/>
            <person name="Martijn J."/>
            <person name="Lind A.E."/>
            <person name="van Eijk R."/>
            <person name="Schleper C."/>
            <person name="Guy L."/>
            <person name="Ettema T.J."/>
        </authorList>
    </citation>
    <scope>NUCLEOTIDE SEQUENCE</scope>
</reference>
<dbReference type="AlphaFoldDB" id="A0A0F9RI98"/>
<evidence type="ECO:0000313" key="2">
    <source>
        <dbReference type="EMBL" id="KKN56220.1"/>
    </source>
</evidence>
<name>A0A0F9RI98_9ZZZZ</name>